<organism evidence="2 3">
    <name type="scientific">Leptomonas seymouri</name>
    <dbReference type="NCBI Taxonomy" id="5684"/>
    <lineage>
        <taxon>Eukaryota</taxon>
        <taxon>Discoba</taxon>
        <taxon>Euglenozoa</taxon>
        <taxon>Kinetoplastea</taxon>
        <taxon>Metakinetoplastina</taxon>
        <taxon>Trypanosomatida</taxon>
        <taxon>Trypanosomatidae</taxon>
        <taxon>Leishmaniinae</taxon>
        <taxon>Leptomonas</taxon>
    </lineage>
</organism>
<dbReference type="Proteomes" id="UP000038009">
    <property type="component" value="Unassembled WGS sequence"/>
</dbReference>
<comment type="caution">
    <text evidence="2">The sequence shown here is derived from an EMBL/GenBank/DDBJ whole genome shotgun (WGS) entry which is preliminary data.</text>
</comment>
<keyword evidence="3" id="KW-1185">Reference proteome</keyword>
<feature type="signal peptide" evidence="1">
    <location>
        <begin position="1"/>
        <end position="32"/>
    </location>
</feature>
<feature type="chain" id="PRO_5005857080" description="Membrane-associated protein" evidence="1">
    <location>
        <begin position="33"/>
        <end position="837"/>
    </location>
</feature>
<evidence type="ECO:0008006" key="4">
    <source>
        <dbReference type="Google" id="ProtNLM"/>
    </source>
</evidence>
<name>A0A0N0P2L9_LEPSE</name>
<dbReference type="OMA" id="MWFHHHL"/>
<reference evidence="2 3" key="1">
    <citation type="journal article" date="2015" name="PLoS Pathog.">
        <title>Leptomonas seymouri: Adaptations to the Dixenous Life Cycle Analyzed by Genome Sequencing, Transcriptome Profiling and Co-infection with Leishmania donovani.</title>
        <authorList>
            <person name="Kraeva N."/>
            <person name="Butenko A."/>
            <person name="Hlavacova J."/>
            <person name="Kostygov A."/>
            <person name="Myskova J."/>
            <person name="Grybchuk D."/>
            <person name="Lestinova T."/>
            <person name="Votypka J."/>
            <person name="Volf P."/>
            <person name="Opperdoes F."/>
            <person name="Flegontov P."/>
            <person name="Lukes J."/>
            <person name="Yurchenko V."/>
        </authorList>
    </citation>
    <scope>NUCLEOTIDE SEQUENCE [LARGE SCALE GENOMIC DNA]</scope>
    <source>
        <strain evidence="2 3">ATCC 30220</strain>
    </source>
</reference>
<dbReference type="AlphaFoldDB" id="A0A0N0P2L9"/>
<evidence type="ECO:0000313" key="2">
    <source>
        <dbReference type="EMBL" id="KPI83106.1"/>
    </source>
</evidence>
<keyword evidence="1" id="KW-0732">Signal</keyword>
<proteinExistence type="predicted"/>
<dbReference type="OrthoDB" id="264762at2759"/>
<sequence>MQHKSAASRRRLHRVLFCALLVGLCCLSSVYGAAEGPHDEAIVASAVQPFELPNVSTLLELLSEPSAASPQAAHPILVLFTDQVAEDHTVDAVQSKVRQLATHLPPSLVRVHEFSVPATTTERRLADLVLGGVASRLPALILFHSNVYKAQVIPGSFIATAPLSVPLPYPKPDELRQVSYMELRTWVLSEMPARYIDPVTFHLVPSLQFVFRSAEILETLRLVQRTVESKEGRSVLPAVVSMAYVRLTTHGSEEVVAALSSVTTQAGNAVLMLVTESAEVAAAWGLVQEHTISTAPWSSVEAAYLLDGNITSSNAHQVVVRDASPAQSIGAIEEVVEATVASPHWQTAAEVTNAALTSQLRSWLRAMESFNATSPLRKIDSAAHLIHELVSLQQAIKVMFVLRESDEMWFHHHLDVAVKLAARLQQMPVLYNTTTLSRNAKVPSRVVRSWSPSIRVEVFWVDAEQLPDVADGLFVAQVPSVLVLAPLQSRFQEGADVEEGQEEVRSSEAGLRSRDPVIGVHVVNRYDLFTAAFTNDAAAVMDAPTGKDALPAFPADCDALVRFLASESFPAALQSVLRPVRLSHLRASLLTHTTATSTSGHQDEVPLFSFTSSLPNRRYAQLDHRYYPLRLAEEPMEGPAYVRQILNGSSPLPVMTDEERQRLDAHSREEKTDAAAKHAKAALAAKKVAAWEAELAKRRREKEARMQRKAADDAAVRAKQNVEFQKSVEAAFREEAEAEANLGGIDDGMPGRATWAAGELLVRRPPMEMATRDEAPMTSFPYDGRIEQEDAEDAAQRARRRRRYAQYKEWQADRERMVGSCVSVKEGQELSLRFKWN</sequence>
<accession>A0A0N0P2L9</accession>
<dbReference type="EMBL" id="LJSK01000438">
    <property type="protein sequence ID" value="KPI83106.1"/>
    <property type="molecule type" value="Genomic_DNA"/>
</dbReference>
<protein>
    <recommendedName>
        <fullName evidence="4">Membrane-associated protein</fullName>
    </recommendedName>
</protein>
<dbReference type="VEuPathDB" id="TriTrypDB:Lsey_0438_0050"/>
<evidence type="ECO:0000256" key="1">
    <source>
        <dbReference type="SAM" id="SignalP"/>
    </source>
</evidence>
<evidence type="ECO:0000313" key="3">
    <source>
        <dbReference type="Proteomes" id="UP000038009"/>
    </source>
</evidence>
<gene>
    <name evidence="2" type="ORF">ABL78_7874</name>
</gene>